<keyword evidence="3" id="KW-0560">Oxidoreductase</keyword>
<proteinExistence type="predicted"/>
<evidence type="ECO:0000259" key="5">
    <source>
        <dbReference type="Pfam" id="PF00296"/>
    </source>
</evidence>
<name>A0ABQ3W7P5_9ACTN</name>
<evidence type="ECO:0000256" key="3">
    <source>
        <dbReference type="ARBA" id="ARBA00023002"/>
    </source>
</evidence>
<dbReference type="Pfam" id="PF00296">
    <property type="entry name" value="Bac_luciferase"/>
    <property type="match status" value="1"/>
</dbReference>
<gene>
    <name evidence="6" type="ORF">Aca07nite_03290</name>
</gene>
<protein>
    <submittedName>
        <fullName evidence="6">Luciferase</fullName>
    </submittedName>
</protein>
<dbReference type="SUPFAM" id="SSF51679">
    <property type="entry name" value="Bacterial luciferase-like"/>
    <property type="match status" value="1"/>
</dbReference>
<sequence length="288" mass="30789">MFAACLTEIPMDFGLGLPISAPARLLDWARSAEAHRFDSLALLDRLTFDNPEPLITLAALAGATSRIRLQTEVLLGPLRQTALLAKQVATLDRMSGGRFVLGIGVGGRADDHDAAGTPLHRRGRALDEQLPALRRIWRGEPYAGATIGPRPVTATGPEILIGGFARPALRRIAEHADGFLCAAPLSWAGPLVETVHEEWAAAGRTGRPRLVCQINVAVGSAAVVEQANRAVADYYAFTGRAGWGAPMTDPAQIAETVEAYREFGADELVFYCYGEDPSQVGALAEIVR</sequence>
<dbReference type="Gene3D" id="3.20.20.30">
    <property type="entry name" value="Luciferase-like domain"/>
    <property type="match status" value="1"/>
</dbReference>
<organism evidence="6">
    <name type="scientific">Actinoplanes campanulatus</name>
    <dbReference type="NCBI Taxonomy" id="113559"/>
    <lineage>
        <taxon>Bacteria</taxon>
        <taxon>Bacillati</taxon>
        <taxon>Actinomycetota</taxon>
        <taxon>Actinomycetes</taxon>
        <taxon>Micromonosporales</taxon>
        <taxon>Micromonosporaceae</taxon>
        <taxon>Actinoplanes</taxon>
    </lineage>
</organism>
<evidence type="ECO:0000256" key="4">
    <source>
        <dbReference type="ARBA" id="ARBA00023033"/>
    </source>
</evidence>
<keyword evidence="4" id="KW-0503">Monooxygenase</keyword>
<dbReference type="InterPro" id="IPR011251">
    <property type="entry name" value="Luciferase-like_dom"/>
</dbReference>
<dbReference type="InterPro" id="IPR050172">
    <property type="entry name" value="SsuD_RutA_monooxygenase"/>
</dbReference>
<keyword evidence="2" id="KW-0288">FMN</keyword>
<keyword evidence="1" id="KW-0285">Flavoprotein</keyword>
<dbReference type="EMBL" id="BOMF01000003">
    <property type="protein sequence ID" value="GID43054.1"/>
    <property type="molecule type" value="Genomic_DNA"/>
</dbReference>
<evidence type="ECO:0000313" key="6">
    <source>
        <dbReference type="EMBL" id="GID43054.1"/>
    </source>
</evidence>
<evidence type="ECO:0000256" key="1">
    <source>
        <dbReference type="ARBA" id="ARBA00022630"/>
    </source>
</evidence>
<dbReference type="PANTHER" id="PTHR42847">
    <property type="entry name" value="ALKANESULFONATE MONOOXYGENASE"/>
    <property type="match status" value="1"/>
</dbReference>
<evidence type="ECO:0000256" key="2">
    <source>
        <dbReference type="ARBA" id="ARBA00022643"/>
    </source>
</evidence>
<dbReference type="PANTHER" id="PTHR42847:SF4">
    <property type="entry name" value="ALKANESULFONATE MONOOXYGENASE-RELATED"/>
    <property type="match status" value="1"/>
</dbReference>
<dbReference type="InterPro" id="IPR036661">
    <property type="entry name" value="Luciferase-like_sf"/>
</dbReference>
<comment type="caution">
    <text evidence="6">The sequence shown here is derived from an EMBL/GenBank/DDBJ whole genome shotgun (WGS) entry which is preliminary data.</text>
</comment>
<reference evidence="6" key="1">
    <citation type="submission" date="2021-01" db="EMBL/GenBank/DDBJ databases">
        <title>Whole genome shotgun sequence of Actinoplanes capillaceus NBRC 16408.</title>
        <authorList>
            <person name="Komaki H."/>
            <person name="Tamura T."/>
        </authorList>
    </citation>
    <scope>NUCLEOTIDE SEQUENCE [LARGE SCALE GENOMIC DNA]</scope>
    <source>
        <strain evidence="6">NBRC 16408</strain>
    </source>
</reference>
<feature type="domain" description="Luciferase-like" evidence="5">
    <location>
        <begin position="20"/>
        <end position="235"/>
    </location>
</feature>
<accession>A0ABQ3W7P5</accession>